<feature type="domain" description="Glycosyltransferase 2-like" evidence="2">
    <location>
        <begin position="67"/>
        <end position="291"/>
    </location>
</feature>
<evidence type="ECO:0000313" key="3">
    <source>
        <dbReference type="EMBL" id="OCK74638.1"/>
    </source>
</evidence>
<dbReference type="SUPFAM" id="SSF53448">
    <property type="entry name" value="Nucleotide-diphospho-sugar transferases"/>
    <property type="match status" value="1"/>
</dbReference>
<keyword evidence="4" id="KW-1185">Reference proteome</keyword>
<dbReference type="Proteomes" id="UP000250266">
    <property type="component" value="Unassembled WGS sequence"/>
</dbReference>
<evidence type="ECO:0000256" key="1">
    <source>
        <dbReference type="SAM" id="Phobius"/>
    </source>
</evidence>
<sequence length="390" mass="44538">MELKETNSASKAAFLISSFQNRFLEVRATFHPNNLPGEIAGKSSNVAFAAREMFKHHRLDENRGNIIITVIDSDTHLLQDYFTEIRRLHHKPDSSRALYVCPIIFDRNAHETPLLVRVADILWGGAGLAGYLPWAPIHIPTSVYSLPLGLAESVGGWDGDPTAIGEDMHMLLKAYFNSHGSLVTVPVYSPASQCNISSTRPRGCFRTFDTLRARYSQALRHMWGSLDTGYAVRRMVQMEWFRLSHLSLCHLLWEAHMLPLHFILILVASALYTLVVPSRHIHPLLHWTFWLMAVLRNASFVVMQVAFSLYDSYHALCVSTRAKDMEKTHITEMFAYRNPIHWKYLAERVLFPIVGILYSAVPALHAQVCHFWTDRLVYRVSFKPVIAQEV</sequence>
<evidence type="ECO:0000313" key="4">
    <source>
        <dbReference type="Proteomes" id="UP000250266"/>
    </source>
</evidence>
<keyword evidence="1" id="KW-1133">Transmembrane helix</keyword>
<organism evidence="3 4">
    <name type="scientific">Lepidopterella palustris CBS 459.81</name>
    <dbReference type="NCBI Taxonomy" id="1314670"/>
    <lineage>
        <taxon>Eukaryota</taxon>
        <taxon>Fungi</taxon>
        <taxon>Dikarya</taxon>
        <taxon>Ascomycota</taxon>
        <taxon>Pezizomycotina</taxon>
        <taxon>Dothideomycetes</taxon>
        <taxon>Pleosporomycetidae</taxon>
        <taxon>Mytilinidiales</taxon>
        <taxon>Argynnaceae</taxon>
        <taxon>Lepidopterella</taxon>
    </lineage>
</organism>
<proteinExistence type="predicted"/>
<dbReference type="PANTHER" id="PTHR36851:SF1">
    <property type="entry name" value="GLYCO_TRANS_2-LIKE DOMAIN-CONTAINING PROTEIN"/>
    <property type="match status" value="1"/>
</dbReference>
<dbReference type="Pfam" id="PF13632">
    <property type="entry name" value="Glyco_trans_2_3"/>
    <property type="match status" value="1"/>
</dbReference>
<evidence type="ECO:0000259" key="2">
    <source>
        <dbReference type="Pfam" id="PF13632"/>
    </source>
</evidence>
<accession>A0A8E2DZX4</accession>
<feature type="transmembrane region" description="Helical" evidence="1">
    <location>
        <begin position="349"/>
        <end position="373"/>
    </location>
</feature>
<dbReference type="PANTHER" id="PTHR36851">
    <property type="entry name" value="UNNAMED PRODUCT"/>
    <property type="match status" value="1"/>
</dbReference>
<keyword evidence="1" id="KW-0812">Transmembrane</keyword>
<protein>
    <recommendedName>
        <fullName evidence="2">Glycosyltransferase 2-like domain-containing protein</fullName>
    </recommendedName>
</protein>
<dbReference type="InterPro" id="IPR001173">
    <property type="entry name" value="Glyco_trans_2-like"/>
</dbReference>
<dbReference type="EMBL" id="KV745441">
    <property type="protein sequence ID" value="OCK74638.1"/>
    <property type="molecule type" value="Genomic_DNA"/>
</dbReference>
<gene>
    <name evidence="3" type="ORF">K432DRAFT_386703</name>
</gene>
<feature type="transmembrane region" description="Helical" evidence="1">
    <location>
        <begin position="287"/>
        <end position="310"/>
    </location>
</feature>
<dbReference type="InterPro" id="IPR029044">
    <property type="entry name" value="Nucleotide-diphossugar_trans"/>
</dbReference>
<name>A0A8E2DZX4_9PEZI</name>
<dbReference type="AlphaFoldDB" id="A0A8E2DZX4"/>
<feature type="transmembrane region" description="Helical" evidence="1">
    <location>
        <begin position="257"/>
        <end position="275"/>
    </location>
</feature>
<dbReference type="OrthoDB" id="5819478at2759"/>
<reference evidence="3 4" key="1">
    <citation type="journal article" date="2016" name="Nat. Commun.">
        <title>Ectomycorrhizal ecology is imprinted in the genome of the dominant symbiotic fungus Cenococcum geophilum.</title>
        <authorList>
            <consortium name="DOE Joint Genome Institute"/>
            <person name="Peter M."/>
            <person name="Kohler A."/>
            <person name="Ohm R.A."/>
            <person name="Kuo A."/>
            <person name="Krutzmann J."/>
            <person name="Morin E."/>
            <person name="Arend M."/>
            <person name="Barry K.W."/>
            <person name="Binder M."/>
            <person name="Choi C."/>
            <person name="Clum A."/>
            <person name="Copeland A."/>
            <person name="Grisel N."/>
            <person name="Haridas S."/>
            <person name="Kipfer T."/>
            <person name="LaButti K."/>
            <person name="Lindquist E."/>
            <person name="Lipzen A."/>
            <person name="Maire R."/>
            <person name="Meier B."/>
            <person name="Mihaltcheva S."/>
            <person name="Molinier V."/>
            <person name="Murat C."/>
            <person name="Poggeler S."/>
            <person name="Quandt C.A."/>
            <person name="Sperisen C."/>
            <person name="Tritt A."/>
            <person name="Tisserant E."/>
            <person name="Crous P.W."/>
            <person name="Henrissat B."/>
            <person name="Nehls U."/>
            <person name="Egli S."/>
            <person name="Spatafora J.W."/>
            <person name="Grigoriev I.V."/>
            <person name="Martin F.M."/>
        </authorList>
    </citation>
    <scope>NUCLEOTIDE SEQUENCE [LARGE SCALE GENOMIC DNA]</scope>
    <source>
        <strain evidence="3 4">CBS 459.81</strain>
    </source>
</reference>
<keyword evidence="1" id="KW-0472">Membrane</keyword>